<dbReference type="PANTHER" id="PTHR33121:SF76">
    <property type="entry name" value="SIGNALING PROTEIN"/>
    <property type="match status" value="1"/>
</dbReference>
<evidence type="ECO:0000313" key="3">
    <source>
        <dbReference type="Proteomes" id="UP000018890"/>
    </source>
</evidence>
<proteinExistence type="predicted"/>
<dbReference type="InterPro" id="IPR050706">
    <property type="entry name" value="Cyclic-di-GMP_PDE-like"/>
</dbReference>
<evidence type="ECO:0000259" key="1">
    <source>
        <dbReference type="PROSITE" id="PS50883"/>
    </source>
</evidence>
<comment type="caution">
    <text evidence="2">The sequence shown here is derived from an EMBL/GenBank/DDBJ whole genome shotgun (WGS) entry which is preliminary data.</text>
</comment>
<dbReference type="EMBL" id="BAUT01000016">
    <property type="protein sequence ID" value="GAE25957.1"/>
    <property type="molecule type" value="Genomic_DNA"/>
</dbReference>
<dbReference type="SUPFAM" id="SSF141868">
    <property type="entry name" value="EAL domain-like"/>
    <property type="match status" value="1"/>
</dbReference>
<protein>
    <recommendedName>
        <fullName evidence="1">EAL domain-containing protein</fullName>
    </recommendedName>
</protein>
<dbReference type="Proteomes" id="UP000018890">
    <property type="component" value="Unassembled WGS sequence"/>
</dbReference>
<sequence length="241" mass="27486">MGQIDPYLTTLINKNMLYHVLQPIYALKSNNIIGYEALLRSKTNDTPVTLFKRAKQTDQLTVLDIYSFSNAIRHFSMMGQFCKPLILFINIYPSTLLSTLFKQALDELLDDPLLFLNPEQVVFEINENEDIHNFSETKKIISVLKKKGFLVASDDTGTRGGSLQRIIELDVDYVKLDRYFSTDLAQSVNKQKVISLLFHFFNDEKRIILEGIETAKDLEVAKSIGIELGQGFLLGRPTEQT</sequence>
<reference evidence="2" key="1">
    <citation type="journal article" date="2014" name="Genome Announc.">
        <title>Draft Genome Sequences of Three Alkaliphilic Bacillus Strains, Bacillus wakoensis JCM 9140T, Bacillus akibai JCM 9157T, and Bacillus hemicellulosilyticus JCM 9152T.</title>
        <authorList>
            <person name="Yuki M."/>
            <person name="Oshima K."/>
            <person name="Suda W."/>
            <person name="Oshida Y."/>
            <person name="Kitamura K."/>
            <person name="Iida T."/>
            <person name="Hattori M."/>
            <person name="Ohkuma M."/>
        </authorList>
    </citation>
    <scope>NUCLEOTIDE SEQUENCE [LARGE SCALE GENOMIC DNA]</scope>
    <source>
        <strain evidence="2">JCM 9140</strain>
    </source>
</reference>
<dbReference type="InterPro" id="IPR001633">
    <property type="entry name" value="EAL_dom"/>
</dbReference>
<dbReference type="RefSeq" id="WP_034745056.1">
    <property type="nucleotide sequence ID" value="NZ_BAUT01000016.1"/>
</dbReference>
<organism evidence="2 3">
    <name type="scientific">Halalkalibacter wakoensis JCM 9140</name>
    <dbReference type="NCBI Taxonomy" id="1236970"/>
    <lineage>
        <taxon>Bacteria</taxon>
        <taxon>Bacillati</taxon>
        <taxon>Bacillota</taxon>
        <taxon>Bacilli</taxon>
        <taxon>Bacillales</taxon>
        <taxon>Bacillaceae</taxon>
        <taxon>Halalkalibacter</taxon>
    </lineage>
</organism>
<dbReference type="GO" id="GO:0071111">
    <property type="term" value="F:cyclic-guanylate-specific phosphodiesterase activity"/>
    <property type="evidence" value="ECO:0007669"/>
    <property type="project" value="InterPro"/>
</dbReference>
<dbReference type="SMART" id="SM00052">
    <property type="entry name" value="EAL"/>
    <property type="match status" value="1"/>
</dbReference>
<dbReference type="Gene3D" id="3.20.20.450">
    <property type="entry name" value="EAL domain"/>
    <property type="match status" value="1"/>
</dbReference>
<name>W4Q1W5_9BACI</name>
<feature type="domain" description="EAL" evidence="1">
    <location>
        <begin position="1"/>
        <end position="241"/>
    </location>
</feature>
<keyword evidence="3" id="KW-1185">Reference proteome</keyword>
<dbReference type="Pfam" id="PF00563">
    <property type="entry name" value="EAL"/>
    <property type="match status" value="1"/>
</dbReference>
<dbReference type="AlphaFoldDB" id="W4Q1W5"/>
<dbReference type="PROSITE" id="PS50883">
    <property type="entry name" value="EAL"/>
    <property type="match status" value="1"/>
</dbReference>
<dbReference type="InterPro" id="IPR035919">
    <property type="entry name" value="EAL_sf"/>
</dbReference>
<accession>W4Q1W5</accession>
<dbReference type="STRING" id="1236970.JCM9140_1982"/>
<evidence type="ECO:0000313" key="2">
    <source>
        <dbReference type="EMBL" id="GAE25957.1"/>
    </source>
</evidence>
<gene>
    <name evidence="2" type="ORF">JCM9140_1982</name>
</gene>
<dbReference type="CDD" id="cd01948">
    <property type="entry name" value="EAL"/>
    <property type="match status" value="1"/>
</dbReference>
<dbReference type="PANTHER" id="PTHR33121">
    <property type="entry name" value="CYCLIC DI-GMP PHOSPHODIESTERASE PDEF"/>
    <property type="match status" value="1"/>
</dbReference>